<protein>
    <submittedName>
        <fullName evidence="2">Uma2 family endonuclease</fullName>
    </submittedName>
</protein>
<organism evidence="2">
    <name type="scientific">Leptolyngbya sp. NK1-12</name>
    <dbReference type="NCBI Taxonomy" id="2547451"/>
    <lineage>
        <taxon>Bacteria</taxon>
        <taxon>Bacillati</taxon>
        <taxon>Cyanobacteriota</taxon>
        <taxon>Cyanophyceae</taxon>
        <taxon>Leptolyngbyales</taxon>
        <taxon>Leptolyngbyaceae</taxon>
        <taxon>Leptolyngbya group</taxon>
        <taxon>Leptolyngbya</taxon>
    </lineage>
</organism>
<accession>A0AA96WWM5</accession>
<gene>
    <name evidence="2" type="ORF">HJG54_22240</name>
</gene>
<dbReference type="Gene3D" id="3.90.1570.10">
    <property type="entry name" value="tt1808, chain A"/>
    <property type="match status" value="1"/>
</dbReference>
<dbReference type="InterPro" id="IPR011335">
    <property type="entry name" value="Restrct_endonuc-II-like"/>
</dbReference>
<keyword evidence="2" id="KW-0255">Endonuclease</keyword>
<dbReference type="EMBL" id="CP053586">
    <property type="protein sequence ID" value="WNZ25302.1"/>
    <property type="molecule type" value="Genomic_DNA"/>
</dbReference>
<dbReference type="CDD" id="cd06260">
    <property type="entry name" value="DUF820-like"/>
    <property type="match status" value="1"/>
</dbReference>
<keyword evidence="2" id="KW-0378">Hydrolase</keyword>
<dbReference type="AlphaFoldDB" id="A0AA96WWM5"/>
<proteinExistence type="predicted"/>
<sequence length="200" mass="22625">MITTAIKPNQTPHPVRFTVQDYHRLMALGFLGEDDHIELIRGELIQMAAKGTAHETCITRLLRVLLPIIGDRATLRCQSPITLAFDGEPEPDFAIVQNRDDDYESAHPTPAEMLLVIEVADSSLEYDRTVKLSLYAEASIPHYWLFNVIDRILETYSEPSQITASQFGYLNRRIIPSTGVVEFPPFLEQVLELTSVFPNI</sequence>
<evidence type="ECO:0000259" key="1">
    <source>
        <dbReference type="Pfam" id="PF05685"/>
    </source>
</evidence>
<dbReference type="Pfam" id="PF05685">
    <property type="entry name" value="Uma2"/>
    <property type="match status" value="1"/>
</dbReference>
<dbReference type="SUPFAM" id="SSF52980">
    <property type="entry name" value="Restriction endonuclease-like"/>
    <property type="match status" value="1"/>
</dbReference>
<keyword evidence="2" id="KW-0540">Nuclease</keyword>
<dbReference type="RefSeq" id="WP_316431447.1">
    <property type="nucleotide sequence ID" value="NZ_CP053586.1"/>
</dbReference>
<name>A0AA96WWM5_9CYAN</name>
<evidence type="ECO:0000313" key="2">
    <source>
        <dbReference type="EMBL" id="WNZ25302.1"/>
    </source>
</evidence>
<dbReference type="GO" id="GO:0004519">
    <property type="term" value="F:endonuclease activity"/>
    <property type="evidence" value="ECO:0007669"/>
    <property type="project" value="UniProtKB-KW"/>
</dbReference>
<dbReference type="InterPro" id="IPR012296">
    <property type="entry name" value="Nuclease_put_TT1808"/>
</dbReference>
<dbReference type="InterPro" id="IPR008538">
    <property type="entry name" value="Uma2"/>
</dbReference>
<dbReference type="PANTHER" id="PTHR35400:SF1">
    <property type="entry name" value="SLR1083 PROTEIN"/>
    <property type="match status" value="1"/>
</dbReference>
<dbReference type="PANTHER" id="PTHR35400">
    <property type="entry name" value="SLR1083 PROTEIN"/>
    <property type="match status" value="1"/>
</dbReference>
<feature type="domain" description="Putative restriction endonuclease" evidence="1">
    <location>
        <begin position="20"/>
        <end position="161"/>
    </location>
</feature>
<reference evidence="2" key="1">
    <citation type="submission" date="2020-05" db="EMBL/GenBank/DDBJ databases">
        <authorList>
            <person name="Zhu T."/>
            <person name="Keshari N."/>
            <person name="Lu X."/>
        </authorList>
    </citation>
    <scope>NUCLEOTIDE SEQUENCE</scope>
    <source>
        <strain evidence="2">NK1-12</strain>
    </source>
</reference>